<keyword evidence="8 10" id="KW-0472">Membrane</keyword>
<dbReference type="HAMAP" id="MF_03202">
    <property type="entry name" value="VLCF_elongase_2"/>
    <property type="match status" value="1"/>
</dbReference>
<feature type="transmembrane region" description="Helical" evidence="10 11">
    <location>
        <begin position="196"/>
        <end position="214"/>
    </location>
</feature>
<comment type="function">
    <text evidence="10">Catalyzes the first and rate-limiting reaction of the four reactions that constitute the long-chain fatty acids elongation cycle. This endoplasmic reticulum-bound enzymatic process allows the addition of 2 carbons to the chain of long- and very long-chain fatty acids (VLCFAs) per cycle. Acts specifically toward polyunsaturated acyl-CoA with the higher activity toward C20:4(n-6) acyl-CoA. Condensing enzyme that catalyzes the synthesis of polyunsaturated very long chain fatty acid (C20- and C22-PUFA). May participate to the production of polyunsaturated VLCFAs of different chain lengths that are involved in multiple biological processes as precursors of membrane lipids and lipid mediators.</text>
</comment>
<protein>
    <recommendedName>
        <fullName evidence="10">Elongation of very long chain fatty acids protein 2</fullName>
        <ecNumber evidence="10">2.3.1.199</ecNumber>
    </recommendedName>
    <alternativeName>
        <fullName evidence="10">3-keto acyl-CoA synthase ELOVL2</fullName>
    </alternativeName>
    <alternativeName>
        <fullName evidence="10">ELOVL fatty acid elongase 2</fullName>
        <shortName evidence="10">ELOVL FA elongase 2</shortName>
    </alternativeName>
    <alternativeName>
        <fullName evidence="10">Very long chain 3-ketoacyl-CoA synthase 2</fullName>
    </alternativeName>
    <alternativeName>
        <fullName evidence="10">Very long chain 3-oxoacyl-CoA synthase 2</fullName>
    </alternativeName>
</protein>
<dbReference type="GO" id="GO:0043651">
    <property type="term" value="P:linoleic acid metabolic process"/>
    <property type="evidence" value="ECO:0007669"/>
    <property type="project" value="Ensembl"/>
</dbReference>
<keyword evidence="13" id="KW-1185">Reference proteome</keyword>
<proteinExistence type="inferred from homology"/>
<dbReference type="EC" id="2.3.1.199" evidence="10"/>
<evidence type="ECO:0000256" key="9">
    <source>
        <dbReference type="ARBA" id="ARBA00023160"/>
    </source>
</evidence>
<dbReference type="Proteomes" id="UP000694387">
    <property type="component" value="Chromosome 7"/>
</dbReference>
<name>A0A9L0IXW6_EQUAS</name>
<evidence type="ECO:0000256" key="8">
    <source>
        <dbReference type="ARBA" id="ARBA00023136"/>
    </source>
</evidence>
<dbReference type="Pfam" id="PF01151">
    <property type="entry name" value="ELO"/>
    <property type="match status" value="1"/>
</dbReference>
<dbReference type="Ensembl" id="ENSEAST00005069381.1">
    <property type="protein sequence ID" value="ENSEASP00005042602.1"/>
    <property type="gene ID" value="ENSEASG00005011888.2"/>
</dbReference>
<keyword evidence="3 10" id="KW-0808">Transferase</keyword>
<evidence type="ECO:0000256" key="1">
    <source>
        <dbReference type="ARBA" id="ARBA00004141"/>
    </source>
</evidence>
<comment type="catalytic activity">
    <reaction evidence="10 11">
        <text>a very-long-chain acyl-CoA + malonyl-CoA + H(+) = a very-long-chain 3-oxoacyl-CoA + CO2 + CoA</text>
        <dbReference type="Rhea" id="RHEA:32727"/>
        <dbReference type="ChEBI" id="CHEBI:15378"/>
        <dbReference type="ChEBI" id="CHEBI:16526"/>
        <dbReference type="ChEBI" id="CHEBI:57287"/>
        <dbReference type="ChEBI" id="CHEBI:57384"/>
        <dbReference type="ChEBI" id="CHEBI:90725"/>
        <dbReference type="ChEBI" id="CHEBI:90736"/>
        <dbReference type="EC" id="2.3.1.199"/>
    </reaction>
</comment>
<reference evidence="12" key="3">
    <citation type="submission" date="2025-09" db="UniProtKB">
        <authorList>
            <consortium name="Ensembl"/>
        </authorList>
    </citation>
    <scope>IDENTIFICATION</scope>
</reference>
<keyword evidence="9 10" id="KW-0275">Fatty acid biosynthesis</keyword>
<dbReference type="GO" id="GO:0009922">
    <property type="term" value="F:fatty acid elongase activity"/>
    <property type="evidence" value="ECO:0007669"/>
    <property type="project" value="UniProtKB-UniRule"/>
</dbReference>
<dbReference type="AlphaFoldDB" id="A0A9L0IXW6"/>
<evidence type="ECO:0000256" key="6">
    <source>
        <dbReference type="ARBA" id="ARBA00022989"/>
    </source>
</evidence>
<reference evidence="12 13" key="1">
    <citation type="journal article" date="2020" name="Nat. Commun.">
        <title>Donkey genomes provide new insights into domestication and selection for coat color.</title>
        <authorList>
            <person name="Wang"/>
            <person name="C."/>
            <person name="Li"/>
            <person name="H."/>
            <person name="Guo"/>
            <person name="Y."/>
            <person name="Huang"/>
            <person name="J."/>
            <person name="Sun"/>
            <person name="Y."/>
            <person name="Min"/>
            <person name="J."/>
            <person name="Wang"/>
            <person name="J."/>
            <person name="Fang"/>
            <person name="X."/>
            <person name="Zhao"/>
            <person name="Z."/>
            <person name="Wang"/>
            <person name="S."/>
            <person name="Zhang"/>
            <person name="Y."/>
            <person name="Liu"/>
            <person name="Q."/>
            <person name="Jiang"/>
            <person name="Q."/>
            <person name="Wang"/>
            <person name="X."/>
            <person name="Guo"/>
            <person name="Y."/>
            <person name="Yang"/>
            <person name="C."/>
            <person name="Wang"/>
            <person name="Y."/>
            <person name="Tian"/>
            <person name="F."/>
            <person name="Zhuang"/>
            <person name="G."/>
            <person name="Fan"/>
            <person name="Y."/>
            <person name="Gao"/>
            <person name="Q."/>
            <person name="Li"/>
            <person name="Y."/>
            <person name="Ju"/>
            <person name="Z."/>
            <person name="Li"/>
            <person name="J."/>
            <person name="Li"/>
            <person name="R."/>
            <person name="Hou"/>
            <person name="M."/>
            <person name="Yang"/>
            <person name="G."/>
            <person name="Liu"/>
            <person name="G."/>
            <person name="Liu"/>
            <person name="W."/>
            <person name="Guo"/>
            <person name="J."/>
            <person name="Pan"/>
            <person name="S."/>
            <person name="Fan"/>
            <person name="G."/>
            <person name="Zhang"/>
            <person name="W."/>
            <person name="Zhang"/>
            <person name="R."/>
            <person name="Yu"/>
            <person name="J."/>
            <person name="Zhang"/>
            <person name="X."/>
            <person name="Yin"/>
            <person name="Q."/>
            <person name="Ji"/>
            <person name="C."/>
            <person name="Jin"/>
            <person name="Y."/>
            <person name="Yue"/>
            <person name="G."/>
            <person name="Liu"/>
            <person name="M."/>
            <person name="Xu"/>
            <person name="J."/>
            <person name="Liu"/>
            <person name="S."/>
            <person name="Jordana"/>
            <person name="J."/>
            <person name="Noce"/>
            <person name="A."/>
            <person name="Amills"/>
            <person name="M."/>
            <person name="Wu"/>
            <person name="D.D."/>
            <person name="Li"/>
            <person name="S."/>
            <person name="Zhou"/>
            <person name="X. and Zhong"/>
            <person name="J."/>
        </authorList>
    </citation>
    <scope>NUCLEOTIDE SEQUENCE [LARGE SCALE GENOMIC DNA]</scope>
</reference>
<evidence type="ECO:0000256" key="10">
    <source>
        <dbReference type="HAMAP-Rule" id="MF_03202"/>
    </source>
</evidence>
<dbReference type="PROSITE" id="PS01188">
    <property type="entry name" value="ELO"/>
    <property type="match status" value="1"/>
</dbReference>
<dbReference type="GO" id="GO:1901570">
    <property type="term" value="P:fatty acid derivative biosynthetic process"/>
    <property type="evidence" value="ECO:0007669"/>
    <property type="project" value="Ensembl"/>
</dbReference>
<sequence length="375" mass="42879">MPPLRPAPCPPARGCVRVLARASLGVQSGVGGRFPSVPRDGGAFDVFLPTTSLQFPRPVPDSEFIALCARVKLGFWRERGEHLKAFDDEINAFLDNMFGPRDSRVRGWFMLDSYLPTFFLTVIYLLSIWLGNKYMKNRPALSLRGILTSYNLGITLLSLYMLVELVLSSWEGGYNLQCQDLASAGEADIRVAKVLWWYYFSKLIEFLDTIFFVLRKKTSQITFLHVYHHASMFNIWWCVLNWIPCGQSFFGPTLNSFIHILMYSYYGLSVFPSMHKYLWWKKYLTQAQLVQFVLTITHTMSAVVKPCGFPFGCLIFQSSYMLTLVILFLNFYVQTYRKKPVKKDMEDPPAGKEVKNGFSKAYLTAANGVIGKKAQ</sequence>
<keyword evidence="7 10" id="KW-0443">Lipid metabolism</keyword>
<evidence type="ECO:0000313" key="13">
    <source>
        <dbReference type="Proteomes" id="UP000694387"/>
    </source>
</evidence>
<feature type="transmembrane region" description="Helical" evidence="10 11">
    <location>
        <begin position="309"/>
        <end position="333"/>
    </location>
</feature>
<comment type="domain">
    <text evidence="10">The C-terminal di-lysine motif may confer endoplasmic reticulum localization.</text>
</comment>
<keyword evidence="10" id="KW-0256">Endoplasmic reticulum</keyword>
<evidence type="ECO:0000256" key="3">
    <source>
        <dbReference type="ARBA" id="ARBA00022679"/>
    </source>
</evidence>
<feature type="short sequence motif" description="Di-lysine motif" evidence="10">
    <location>
        <begin position="372"/>
        <end position="375"/>
    </location>
</feature>
<keyword evidence="4 10" id="KW-0812">Transmembrane</keyword>
<dbReference type="GO" id="GO:0030148">
    <property type="term" value="P:sphingolipid biosynthetic process"/>
    <property type="evidence" value="ECO:0007669"/>
    <property type="project" value="TreeGrafter"/>
</dbReference>
<dbReference type="InterPro" id="IPR002076">
    <property type="entry name" value="ELO_fam"/>
</dbReference>
<dbReference type="InterPro" id="IPR030457">
    <property type="entry name" value="ELO_CS"/>
</dbReference>
<dbReference type="PANTHER" id="PTHR11157:SF16">
    <property type="entry name" value="ELONGATION OF VERY LONG CHAIN FATTY ACIDS PROTEIN 2"/>
    <property type="match status" value="1"/>
</dbReference>
<evidence type="ECO:0000256" key="5">
    <source>
        <dbReference type="ARBA" id="ARBA00022832"/>
    </source>
</evidence>
<accession>A0A9L0IXW6</accession>
<feature type="transmembrane region" description="Helical" evidence="10 11">
    <location>
        <begin position="226"/>
        <end position="243"/>
    </location>
</feature>
<dbReference type="GO" id="GO:0034626">
    <property type="term" value="P:fatty acid elongation, polyunsaturated fatty acid"/>
    <property type="evidence" value="ECO:0007669"/>
    <property type="project" value="UniProtKB-UniRule"/>
</dbReference>
<dbReference type="InterPro" id="IPR033680">
    <property type="entry name" value="ELOVL2"/>
</dbReference>
<dbReference type="GO" id="GO:0034625">
    <property type="term" value="P:fatty acid elongation, monounsaturated fatty acid"/>
    <property type="evidence" value="ECO:0007669"/>
    <property type="project" value="TreeGrafter"/>
</dbReference>
<dbReference type="GO" id="GO:0042761">
    <property type="term" value="P:very long-chain fatty acid biosynthetic process"/>
    <property type="evidence" value="ECO:0007669"/>
    <property type="project" value="UniProtKB-UniRule"/>
</dbReference>
<feature type="transmembrane region" description="Helical" evidence="10 11">
    <location>
        <begin position="143"/>
        <end position="163"/>
    </location>
</feature>
<dbReference type="PANTHER" id="PTHR11157">
    <property type="entry name" value="FATTY ACID ACYL TRANSFERASE-RELATED"/>
    <property type="match status" value="1"/>
</dbReference>
<feature type="transmembrane region" description="Helical" evidence="10 11">
    <location>
        <begin position="113"/>
        <end position="131"/>
    </location>
</feature>
<organism evidence="12 13">
    <name type="scientific">Equus asinus</name>
    <name type="common">Donkey</name>
    <name type="synonym">Equus africanus asinus</name>
    <dbReference type="NCBI Taxonomy" id="9793"/>
    <lineage>
        <taxon>Eukaryota</taxon>
        <taxon>Metazoa</taxon>
        <taxon>Chordata</taxon>
        <taxon>Craniata</taxon>
        <taxon>Vertebrata</taxon>
        <taxon>Euteleostomi</taxon>
        <taxon>Mammalia</taxon>
        <taxon>Eutheria</taxon>
        <taxon>Laurasiatheria</taxon>
        <taxon>Perissodactyla</taxon>
        <taxon>Equidae</taxon>
        <taxon>Equus</taxon>
    </lineage>
</organism>
<comment type="pathway">
    <text evidence="10">Lipid metabolism; polyunsaturated fatty acid biosynthesis.</text>
</comment>
<dbReference type="GeneTree" id="ENSGT01050000244838"/>
<feature type="transmembrane region" description="Helical" evidence="10 11">
    <location>
        <begin position="283"/>
        <end position="303"/>
    </location>
</feature>
<gene>
    <name evidence="10 12" type="primary">ELOVL2</name>
</gene>
<comment type="subcellular location">
    <subcellularLocation>
        <location evidence="10">Endoplasmic reticulum membrane</location>
        <topology evidence="10">Multi-pass membrane protein</topology>
    </subcellularLocation>
    <subcellularLocation>
        <location evidence="1">Membrane</location>
        <topology evidence="1">Multi-pass membrane protein</topology>
    </subcellularLocation>
</comment>
<dbReference type="GO" id="GO:0006636">
    <property type="term" value="P:unsaturated fatty acid biosynthetic process"/>
    <property type="evidence" value="ECO:0007669"/>
    <property type="project" value="UniProtKB-UniRule"/>
</dbReference>
<evidence type="ECO:0000256" key="7">
    <source>
        <dbReference type="ARBA" id="ARBA00023098"/>
    </source>
</evidence>
<dbReference type="GO" id="GO:0019367">
    <property type="term" value="P:fatty acid elongation, saturated fatty acid"/>
    <property type="evidence" value="ECO:0007669"/>
    <property type="project" value="InterPro"/>
</dbReference>
<reference evidence="12" key="2">
    <citation type="submission" date="2025-08" db="UniProtKB">
        <authorList>
            <consortium name="Ensembl"/>
        </authorList>
    </citation>
    <scope>IDENTIFICATION</scope>
</reference>
<comment type="similarity">
    <text evidence="10">Belongs to the ELO family. ELOVL2 subfamily.</text>
</comment>
<keyword evidence="5 10" id="KW-0276">Fatty acid metabolism</keyword>
<dbReference type="GO" id="GO:0036109">
    <property type="term" value="P:alpha-linolenic acid metabolic process"/>
    <property type="evidence" value="ECO:0007669"/>
    <property type="project" value="Ensembl"/>
</dbReference>
<feature type="transmembrane region" description="Helical" evidence="10 11">
    <location>
        <begin position="249"/>
        <end position="271"/>
    </location>
</feature>
<keyword evidence="6 10" id="KW-1133">Transmembrane helix</keyword>
<evidence type="ECO:0000256" key="2">
    <source>
        <dbReference type="ARBA" id="ARBA00022516"/>
    </source>
</evidence>
<keyword evidence="2 10" id="KW-0444">Lipid biosynthesis</keyword>
<evidence type="ECO:0000256" key="11">
    <source>
        <dbReference type="RuleBase" id="RU361115"/>
    </source>
</evidence>
<evidence type="ECO:0000313" key="12">
    <source>
        <dbReference type="Ensembl" id="ENSEASP00005042602.1"/>
    </source>
</evidence>
<dbReference type="GO" id="GO:0042759">
    <property type="term" value="P:long-chain fatty acid biosynthetic process"/>
    <property type="evidence" value="ECO:0007669"/>
    <property type="project" value="Ensembl"/>
</dbReference>
<dbReference type="GO" id="GO:0005789">
    <property type="term" value="C:endoplasmic reticulum membrane"/>
    <property type="evidence" value="ECO:0007669"/>
    <property type="project" value="UniProtKB-SubCell"/>
</dbReference>
<evidence type="ECO:0000256" key="4">
    <source>
        <dbReference type="ARBA" id="ARBA00022692"/>
    </source>
</evidence>